<comment type="caution">
    <text evidence="4">The sequence shown here is derived from an EMBL/GenBank/DDBJ whole genome shotgun (WGS) entry which is preliminary data.</text>
</comment>
<comment type="similarity">
    <text evidence="2">Belongs to the ROK (NagC/XylR) family.</text>
</comment>
<name>A0A9D1T987_9FIRM</name>
<organism evidence="4 5">
    <name type="scientific">Candidatus Merdiplasma excrementigallinarum</name>
    <dbReference type="NCBI Taxonomy" id="2840864"/>
    <lineage>
        <taxon>Bacteria</taxon>
        <taxon>Bacillati</taxon>
        <taxon>Bacillota</taxon>
        <taxon>Clostridia</taxon>
        <taxon>Lachnospirales</taxon>
        <taxon>Lachnospiraceae</taxon>
        <taxon>Lachnospiraceae incertae sedis</taxon>
        <taxon>Candidatus Merdiplasma</taxon>
    </lineage>
</organism>
<dbReference type="PANTHER" id="PTHR18964">
    <property type="entry name" value="ROK (REPRESSOR, ORF, KINASE) FAMILY"/>
    <property type="match status" value="1"/>
</dbReference>
<dbReference type="Pfam" id="PF00480">
    <property type="entry name" value="ROK"/>
    <property type="match status" value="1"/>
</dbReference>
<protein>
    <submittedName>
        <fullName evidence="4">ROK family protein</fullName>
    </submittedName>
</protein>
<keyword evidence="3" id="KW-0119">Carbohydrate metabolism</keyword>
<dbReference type="Proteomes" id="UP000886889">
    <property type="component" value="Unassembled WGS sequence"/>
</dbReference>
<evidence type="ECO:0000313" key="4">
    <source>
        <dbReference type="EMBL" id="HIV23743.1"/>
    </source>
</evidence>
<reference evidence="4" key="1">
    <citation type="submission" date="2020-10" db="EMBL/GenBank/DDBJ databases">
        <authorList>
            <person name="Gilroy R."/>
        </authorList>
    </citation>
    <scope>NUCLEOTIDE SEQUENCE</scope>
    <source>
        <strain evidence="4">ChiBcec6-7307</strain>
    </source>
</reference>
<dbReference type="PANTHER" id="PTHR18964:SF149">
    <property type="entry name" value="BIFUNCTIONAL UDP-N-ACETYLGLUCOSAMINE 2-EPIMERASE_N-ACETYLMANNOSAMINE KINASE"/>
    <property type="match status" value="1"/>
</dbReference>
<dbReference type="CDD" id="cd23763">
    <property type="entry name" value="ASKHA_ATPase_ROK"/>
    <property type="match status" value="1"/>
</dbReference>
<dbReference type="AlphaFoldDB" id="A0A9D1T987"/>
<accession>A0A9D1T987</accession>
<dbReference type="SUPFAM" id="SSF46785">
    <property type="entry name" value="Winged helix' DNA-binding domain"/>
    <property type="match status" value="1"/>
</dbReference>
<keyword evidence="3" id="KW-0859">Xylose metabolism</keyword>
<gene>
    <name evidence="4" type="ORF">IAC80_07355</name>
</gene>
<reference evidence="4" key="2">
    <citation type="journal article" date="2021" name="PeerJ">
        <title>Extensive microbial diversity within the chicken gut microbiome revealed by metagenomics and culture.</title>
        <authorList>
            <person name="Gilroy R."/>
            <person name="Ravi A."/>
            <person name="Getino M."/>
            <person name="Pursley I."/>
            <person name="Horton D.L."/>
            <person name="Alikhan N.F."/>
            <person name="Baker D."/>
            <person name="Gharbi K."/>
            <person name="Hall N."/>
            <person name="Watson M."/>
            <person name="Adriaenssens E.M."/>
            <person name="Foster-Nyarko E."/>
            <person name="Jarju S."/>
            <person name="Secka A."/>
            <person name="Antonio M."/>
            <person name="Oren A."/>
            <person name="Chaudhuri R.R."/>
            <person name="La Ragione R."/>
            <person name="Hildebrand F."/>
            <person name="Pallen M.J."/>
        </authorList>
    </citation>
    <scope>NUCLEOTIDE SEQUENCE</scope>
    <source>
        <strain evidence="4">ChiBcec6-7307</strain>
    </source>
</reference>
<evidence type="ECO:0000256" key="1">
    <source>
        <dbReference type="ARBA" id="ARBA00002486"/>
    </source>
</evidence>
<comment type="function">
    <text evidence="1">Transcriptional repressor of xylose-utilizing enzymes.</text>
</comment>
<dbReference type="SUPFAM" id="SSF53067">
    <property type="entry name" value="Actin-like ATPase domain"/>
    <property type="match status" value="1"/>
</dbReference>
<dbReference type="Gene3D" id="3.30.420.40">
    <property type="match status" value="2"/>
</dbReference>
<proteinExistence type="inferred from homology"/>
<dbReference type="InterPro" id="IPR043129">
    <property type="entry name" value="ATPase_NBD"/>
</dbReference>
<dbReference type="InterPro" id="IPR036388">
    <property type="entry name" value="WH-like_DNA-bd_sf"/>
</dbReference>
<evidence type="ECO:0000256" key="2">
    <source>
        <dbReference type="ARBA" id="ARBA00006479"/>
    </source>
</evidence>
<dbReference type="InterPro" id="IPR036390">
    <property type="entry name" value="WH_DNA-bd_sf"/>
</dbReference>
<dbReference type="EMBL" id="DVOS01000060">
    <property type="protein sequence ID" value="HIV23743.1"/>
    <property type="molecule type" value="Genomic_DNA"/>
</dbReference>
<evidence type="ECO:0000256" key="3">
    <source>
        <dbReference type="ARBA" id="ARBA00022629"/>
    </source>
</evidence>
<dbReference type="Gene3D" id="1.10.10.10">
    <property type="entry name" value="Winged helix-like DNA-binding domain superfamily/Winged helix DNA-binding domain"/>
    <property type="match status" value="1"/>
</dbReference>
<evidence type="ECO:0000313" key="5">
    <source>
        <dbReference type="Proteomes" id="UP000886889"/>
    </source>
</evidence>
<sequence length="366" mass="41097">MIVGKPQLLKNLNSDIVRDFIYREGPVSKPEIAVGTALSLPTVKKRVDLLLREGWIRETGRSGEGVGRKAVKYEADRSHNMILLLYKRGGFWAYLVDLTGTICHERQYSYEESGAGSYLEFLCGCIRELMERVPGTVLSIGVTVPGVVRSSGLIKHIPEIPEWEKYNLQEELQRRFGVDVLVENDTRMMTLGYYETRLRGKYSDLVYIFAENALSAGVVIGGRLHRGLDNFAGELGFLIFHENLSRSNQPVNGRGDFETSVMELQELIGSHPGDQKLLERYYDLLAKGIVTVGCATAPEIVVIQGKYLGSDVLRYITERIRPYFPKDVLPELRINQDTSCTVQGMIQECVRHSIEKSAKLGGLAIH</sequence>
<dbReference type="GO" id="GO:0042732">
    <property type="term" value="P:D-xylose metabolic process"/>
    <property type="evidence" value="ECO:0007669"/>
    <property type="project" value="UniProtKB-KW"/>
</dbReference>
<dbReference type="InterPro" id="IPR000600">
    <property type="entry name" value="ROK"/>
</dbReference>